<sequence length="22" mass="2593">MNRDHLLWAQPCSDFELHLIPG</sequence>
<accession>A0A0W0G0U9</accession>
<gene>
    <name evidence="1" type="ORF">WG66_5218</name>
</gene>
<evidence type="ECO:0000313" key="2">
    <source>
        <dbReference type="Proteomes" id="UP000054988"/>
    </source>
</evidence>
<dbReference type="Proteomes" id="UP000054988">
    <property type="component" value="Unassembled WGS sequence"/>
</dbReference>
<comment type="caution">
    <text evidence="1">The sequence shown here is derived from an EMBL/GenBank/DDBJ whole genome shotgun (WGS) entry which is preliminary data.</text>
</comment>
<organism evidence="1 2">
    <name type="scientific">Moniliophthora roreri</name>
    <name type="common">Frosty pod rot fungus</name>
    <name type="synonym">Monilia roreri</name>
    <dbReference type="NCBI Taxonomy" id="221103"/>
    <lineage>
        <taxon>Eukaryota</taxon>
        <taxon>Fungi</taxon>
        <taxon>Dikarya</taxon>
        <taxon>Basidiomycota</taxon>
        <taxon>Agaricomycotina</taxon>
        <taxon>Agaricomycetes</taxon>
        <taxon>Agaricomycetidae</taxon>
        <taxon>Agaricales</taxon>
        <taxon>Marasmiineae</taxon>
        <taxon>Marasmiaceae</taxon>
        <taxon>Moniliophthora</taxon>
    </lineage>
</organism>
<protein>
    <submittedName>
        <fullName evidence="1">Uncharacterized protein</fullName>
    </submittedName>
</protein>
<dbReference type="AlphaFoldDB" id="A0A0W0G0U9"/>
<evidence type="ECO:0000313" key="1">
    <source>
        <dbReference type="EMBL" id="KTB42207.1"/>
    </source>
</evidence>
<proteinExistence type="predicted"/>
<dbReference type="EMBL" id="LATX01001368">
    <property type="protein sequence ID" value="KTB42207.1"/>
    <property type="molecule type" value="Genomic_DNA"/>
</dbReference>
<name>A0A0W0G0U9_MONRR</name>
<reference evidence="1 2" key="1">
    <citation type="submission" date="2015-12" db="EMBL/GenBank/DDBJ databases">
        <title>Draft genome sequence of Moniliophthora roreri, the causal agent of frosty pod rot of cacao.</title>
        <authorList>
            <person name="Aime M.C."/>
            <person name="Diaz-Valderrama J.R."/>
            <person name="Kijpornyongpan T."/>
            <person name="Phillips-Mora W."/>
        </authorList>
    </citation>
    <scope>NUCLEOTIDE SEQUENCE [LARGE SCALE GENOMIC DNA]</scope>
    <source>
        <strain evidence="1 2">MCA 2952</strain>
    </source>
</reference>